<dbReference type="OrthoDB" id="21822at2"/>
<organism evidence="1 2">
    <name type="scientific">Sorangium cellulosum</name>
    <name type="common">Polyangium cellulosum</name>
    <dbReference type="NCBI Taxonomy" id="56"/>
    <lineage>
        <taxon>Bacteria</taxon>
        <taxon>Pseudomonadati</taxon>
        <taxon>Myxococcota</taxon>
        <taxon>Polyangia</taxon>
        <taxon>Polyangiales</taxon>
        <taxon>Polyangiaceae</taxon>
        <taxon>Sorangium</taxon>
    </lineage>
</organism>
<protein>
    <submittedName>
        <fullName evidence="1">4-hydroxybenzoyl-CoA thioesterase</fullName>
    </submittedName>
</protein>
<dbReference type="PANTHER" id="PTHR31793">
    <property type="entry name" value="4-HYDROXYBENZOYL-COA THIOESTERASE FAMILY MEMBER"/>
    <property type="match status" value="1"/>
</dbReference>
<dbReference type="RefSeq" id="WP_061611182.1">
    <property type="nucleotide sequence ID" value="NZ_JEMA01000840.1"/>
</dbReference>
<dbReference type="GO" id="GO:0047617">
    <property type="term" value="F:fatty acyl-CoA hydrolase activity"/>
    <property type="evidence" value="ECO:0007669"/>
    <property type="project" value="TreeGrafter"/>
</dbReference>
<sequence length="147" mass="16172">MVSLERPIKFEDVDAAGIVFFARFLNYAHEAMERFFAPLEGGYAGLILGRRIGLPAVRVEADYAAPARYGEALRIETSVVHIGRRSATLRYRMFRAHDGVLSAELRHTVVTTDLVKIASVPMPEDVRALLGAHLDPEQAPSSAGRPV</sequence>
<dbReference type="PANTHER" id="PTHR31793:SF24">
    <property type="entry name" value="LONG-CHAIN ACYL-COA THIOESTERASE FADM"/>
    <property type="match status" value="1"/>
</dbReference>
<dbReference type="EMBL" id="JEMA01000840">
    <property type="protein sequence ID" value="KYF65331.1"/>
    <property type="molecule type" value="Genomic_DNA"/>
</dbReference>
<dbReference type="AlphaFoldDB" id="A0A150QBH9"/>
<evidence type="ECO:0000313" key="1">
    <source>
        <dbReference type="EMBL" id="KYF65331.1"/>
    </source>
</evidence>
<evidence type="ECO:0000313" key="2">
    <source>
        <dbReference type="Proteomes" id="UP000075260"/>
    </source>
</evidence>
<proteinExistence type="predicted"/>
<name>A0A150QBH9_SORCE</name>
<dbReference type="Pfam" id="PF13279">
    <property type="entry name" value="4HBT_2"/>
    <property type="match status" value="1"/>
</dbReference>
<dbReference type="Proteomes" id="UP000075260">
    <property type="component" value="Unassembled WGS sequence"/>
</dbReference>
<dbReference type="InterPro" id="IPR029069">
    <property type="entry name" value="HotDog_dom_sf"/>
</dbReference>
<dbReference type="Gene3D" id="3.10.129.10">
    <property type="entry name" value="Hotdog Thioesterase"/>
    <property type="match status" value="1"/>
</dbReference>
<dbReference type="SUPFAM" id="SSF54637">
    <property type="entry name" value="Thioesterase/thiol ester dehydrase-isomerase"/>
    <property type="match status" value="1"/>
</dbReference>
<dbReference type="CDD" id="cd00586">
    <property type="entry name" value="4HBT"/>
    <property type="match status" value="1"/>
</dbReference>
<accession>A0A150QBH9</accession>
<comment type="caution">
    <text evidence="1">The sequence shown here is derived from an EMBL/GenBank/DDBJ whole genome shotgun (WGS) entry which is preliminary data.</text>
</comment>
<dbReference type="InterPro" id="IPR050563">
    <property type="entry name" value="4-hydroxybenzoyl-CoA_TE"/>
</dbReference>
<reference evidence="1 2" key="1">
    <citation type="submission" date="2014-02" db="EMBL/GenBank/DDBJ databases">
        <title>The small core and large imbalanced accessory genome model reveals a collaborative survival strategy of Sorangium cellulosum strains in nature.</title>
        <authorList>
            <person name="Han K."/>
            <person name="Peng R."/>
            <person name="Blom J."/>
            <person name="Li Y.-Z."/>
        </authorList>
    </citation>
    <scope>NUCLEOTIDE SEQUENCE [LARGE SCALE GENOMIC DNA]</scope>
    <source>
        <strain evidence="1 2">So0008-312</strain>
    </source>
</reference>
<gene>
    <name evidence="1" type="ORF">BE15_14120</name>
</gene>